<protein>
    <recommendedName>
        <fullName evidence="5">TolC family protein</fullName>
    </recommendedName>
</protein>
<keyword evidence="1" id="KW-0175">Coiled coil</keyword>
<name>A0A5B8UKF0_9BACT</name>
<evidence type="ECO:0008006" key="5">
    <source>
        <dbReference type="Google" id="ProtNLM"/>
    </source>
</evidence>
<evidence type="ECO:0000256" key="2">
    <source>
        <dbReference type="SAM" id="SignalP"/>
    </source>
</evidence>
<proteinExistence type="predicted"/>
<dbReference type="Proteomes" id="UP000321204">
    <property type="component" value="Chromosome"/>
</dbReference>
<feature type="coiled-coil region" evidence="1">
    <location>
        <begin position="325"/>
        <end position="352"/>
    </location>
</feature>
<dbReference type="GO" id="GO:0015562">
    <property type="term" value="F:efflux transmembrane transporter activity"/>
    <property type="evidence" value="ECO:0007669"/>
    <property type="project" value="InterPro"/>
</dbReference>
<reference evidence="3 4" key="1">
    <citation type="journal article" date="2015" name="Int. J. Syst. Evol. Microbiol.">
        <title>Flavisolibacter ginsenosidimutans sp. nov., with ginsenoside-converting activity isolated from soil used for cultivating ginseng.</title>
        <authorList>
            <person name="Zhao Y."/>
            <person name="Liu Q."/>
            <person name="Kang M.S."/>
            <person name="Jin F."/>
            <person name="Yu H."/>
            <person name="Im W.T."/>
        </authorList>
    </citation>
    <scope>NUCLEOTIDE SEQUENCE [LARGE SCALE GENOMIC DNA]</scope>
    <source>
        <strain evidence="3 4">Gsoil 636</strain>
    </source>
</reference>
<dbReference type="KEGG" id="fgg:FSB75_15095"/>
<dbReference type="Gene3D" id="1.20.1600.10">
    <property type="entry name" value="Outer membrane efflux proteins (OEP)"/>
    <property type="match status" value="1"/>
</dbReference>
<feature type="signal peptide" evidence="2">
    <location>
        <begin position="1"/>
        <end position="17"/>
    </location>
</feature>
<dbReference type="RefSeq" id="WP_146789206.1">
    <property type="nucleotide sequence ID" value="NZ_BAABIO010000003.1"/>
</dbReference>
<dbReference type="OrthoDB" id="1091220at2"/>
<evidence type="ECO:0000256" key="1">
    <source>
        <dbReference type="SAM" id="Coils"/>
    </source>
</evidence>
<evidence type="ECO:0000313" key="3">
    <source>
        <dbReference type="EMBL" id="QEC57171.1"/>
    </source>
</evidence>
<accession>A0A5B8UKF0</accession>
<gene>
    <name evidence="3" type="ORF">FSB75_15095</name>
</gene>
<sequence>MKYLVSVVLLLNTLLCAAQIRTLDFFLQQAAQNSPVLKDYQNQILISRIDSQLLRSSLRTQVNFLSTNSIAPNIKGWGYDPAITNYANVSAIFQANRNFITANNLAAQLRTLDLQRRALLDTIQLSQRDLVRTITDQYITAYGDGLAAAFTKEVFDLMKGEEVMLKKLAEQSVFKQTDYLNFYVTMQQQELAYLQAQNQYAADYLTLNYLAGIVDTTVQQLQKPDLQEVLQADLSASVILRRFTTDSLRLAAEKEIINYQYKPRVGAYADGGYNSSLQEAPYKNFGFSAGLSLVIPIYDGHQKGLKLAQVDIRERTRQTNKQYFLNQYHQQVAQLRQQLNGINLLVEKIARQIEYSHTLIVANNKLLQTGDITMRDYVIAINNYLNAQNLATLNNISRLRIVNEINYWNR</sequence>
<dbReference type="SUPFAM" id="SSF56954">
    <property type="entry name" value="Outer membrane efflux proteins (OEP)"/>
    <property type="match status" value="1"/>
</dbReference>
<feature type="chain" id="PRO_5022777022" description="TolC family protein" evidence="2">
    <location>
        <begin position="18"/>
        <end position="410"/>
    </location>
</feature>
<keyword evidence="2" id="KW-0732">Signal</keyword>
<keyword evidence="4" id="KW-1185">Reference proteome</keyword>
<evidence type="ECO:0000313" key="4">
    <source>
        <dbReference type="Proteomes" id="UP000321204"/>
    </source>
</evidence>
<dbReference type="AlphaFoldDB" id="A0A5B8UKF0"/>
<dbReference type="EMBL" id="CP042433">
    <property type="protein sequence ID" value="QEC57171.1"/>
    <property type="molecule type" value="Genomic_DNA"/>
</dbReference>
<organism evidence="3 4">
    <name type="scientific">Flavisolibacter ginsenosidimutans</name>
    <dbReference type="NCBI Taxonomy" id="661481"/>
    <lineage>
        <taxon>Bacteria</taxon>
        <taxon>Pseudomonadati</taxon>
        <taxon>Bacteroidota</taxon>
        <taxon>Chitinophagia</taxon>
        <taxon>Chitinophagales</taxon>
        <taxon>Chitinophagaceae</taxon>
        <taxon>Flavisolibacter</taxon>
    </lineage>
</organism>